<sequence>MLFRCYSPIGHVYQGGVNKVSIGPGCEILPIVIHELGHSLGFFHEQNRSDRDDYLDIHWDNMQECKSIVYKPLRTIVNLNVGIQVAFFKHRPGDDRILTPFDHDSIMLYGELTGSKDGISKTLTAKNGHYLKESYMKSGLSPLDIEKVNKLYGCR</sequence>
<reference evidence="9 10" key="1">
    <citation type="submission" date="2022-01" db="EMBL/GenBank/DDBJ databases">
        <title>A chromosomal length assembly of Cordylochernes scorpioides.</title>
        <authorList>
            <person name="Zeh D."/>
            <person name="Zeh J."/>
        </authorList>
    </citation>
    <scope>NUCLEOTIDE SEQUENCE [LARGE SCALE GENOMIC DNA]</scope>
    <source>
        <strain evidence="9">IN4F17</strain>
        <tissue evidence="9">Whole Body</tissue>
    </source>
</reference>
<comment type="caution">
    <text evidence="6">Lacks conserved residue(s) required for the propagation of feature annotation.</text>
</comment>
<dbReference type="InterPro" id="IPR001506">
    <property type="entry name" value="Peptidase_M12A"/>
</dbReference>
<evidence type="ECO:0000256" key="7">
    <source>
        <dbReference type="RuleBase" id="RU361183"/>
    </source>
</evidence>
<dbReference type="Proteomes" id="UP001235939">
    <property type="component" value="Chromosome 14"/>
</dbReference>
<dbReference type="PANTHER" id="PTHR10127">
    <property type="entry name" value="DISCOIDIN, CUB, EGF, LAMININ , AND ZINC METALLOPROTEASE DOMAIN CONTAINING"/>
    <property type="match status" value="1"/>
</dbReference>
<keyword evidence="3 6" id="KW-0378">Hydrolase</keyword>
<keyword evidence="2 6" id="KW-0479">Metal-binding</keyword>
<dbReference type="EMBL" id="CP092876">
    <property type="protein sequence ID" value="UYV76944.1"/>
    <property type="molecule type" value="Genomic_DNA"/>
</dbReference>
<dbReference type="PANTHER" id="PTHR10127:SF780">
    <property type="entry name" value="METALLOENDOPEPTIDASE"/>
    <property type="match status" value="1"/>
</dbReference>
<feature type="domain" description="Peptidase M12A" evidence="8">
    <location>
        <begin position="1"/>
        <end position="155"/>
    </location>
</feature>
<evidence type="ECO:0000256" key="2">
    <source>
        <dbReference type="ARBA" id="ARBA00022723"/>
    </source>
</evidence>
<gene>
    <name evidence="9" type="ORF">LAZ67_14002513</name>
</gene>
<dbReference type="InterPro" id="IPR024079">
    <property type="entry name" value="MetalloPept_cat_dom_sf"/>
</dbReference>
<name>A0ABY6L7V6_9ARAC</name>
<comment type="cofactor">
    <cofactor evidence="6 7">
        <name>Zn(2+)</name>
        <dbReference type="ChEBI" id="CHEBI:29105"/>
    </cofactor>
    <text evidence="6 7">Binds 1 zinc ion per subunit.</text>
</comment>
<feature type="active site" evidence="6">
    <location>
        <position position="35"/>
    </location>
</feature>
<dbReference type="PROSITE" id="PS51864">
    <property type="entry name" value="ASTACIN"/>
    <property type="match status" value="1"/>
</dbReference>
<evidence type="ECO:0000256" key="3">
    <source>
        <dbReference type="ARBA" id="ARBA00022801"/>
    </source>
</evidence>
<dbReference type="EC" id="3.4.24.-" evidence="7"/>
<evidence type="ECO:0000256" key="5">
    <source>
        <dbReference type="ARBA" id="ARBA00023049"/>
    </source>
</evidence>
<feature type="binding site" evidence="6">
    <location>
        <position position="44"/>
    </location>
    <ligand>
        <name>Zn(2+)</name>
        <dbReference type="ChEBI" id="CHEBI:29105"/>
        <note>catalytic</note>
    </ligand>
</feature>
<dbReference type="Pfam" id="PF01400">
    <property type="entry name" value="Astacin"/>
    <property type="match status" value="1"/>
</dbReference>
<feature type="binding site" evidence="6">
    <location>
        <position position="34"/>
    </location>
    <ligand>
        <name>Zn(2+)</name>
        <dbReference type="ChEBI" id="CHEBI:29105"/>
        <note>catalytic</note>
    </ligand>
</feature>
<keyword evidence="1 6" id="KW-0645">Protease</keyword>
<evidence type="ECO:0000313" key="9">
    <source>
        <dbReference type="EMBL" id="UYV76944.1"/>
    </source>
</evidence>
<proteinExistence type="predicted"/>
<organism evidence="9 10">
    <name type="scientific">Cordylochernes scorpioides</name>
    <dbReference type="NCBI Taxonomy" id="51811"/>
    <lineage>
        <taxon>Eukaryota</taxon>
        <taxon>Metazoa</taxon>
        <taxon>Ecdysozoa</taxon>
        <taxon>Arthropoda</taxon>
        <taxon>Chelicerata</taxon>
        <taxon>Arachnida</taxon>
        <taxon>Pseudoscorpiones</taxon>
        <taxon>Cheliferoidea</taxon>
        <taxon>Chernetidae</taxon>
        <taxon>Cordylochernes</taxon>
    </lineage>
</organism>
<dbReference type="PRINTS" id="PR00480">
    <property type="entry name" value="ASTACIN"/>
</dbReference>
<dbReference type="Gene3D" id="3.40.390.10">
    <property type="entry name" value="Collagenase (Catalytic Domain)"/>
    <property type="match status" value="1"/>
</dbReference>
<accession>A0ABY6L7V6</accession>
<keyword evidence="4 6" id="KW-0862">Zinc</keyword>
<evidence type="ECO:0000313" key="10">
    <source>
        <dbReference type="Proteomes" id="UP001235939"/>
    </source>
</evidence>
<evidence type="ECO:0000256" key="6">
    <source>
        <dbReference type="PROSITE-ProRule" id="PRU01211"/>
    </source>
</evidence>
<dbReference type="SUPFAM" id="SSF55486">
    <property type="entry name" value="Metalloproteases ('zincins'), catalytic domain"/>
    <property type="match status" value="1"/>
</dbReference>
<evidence type="ECO:0000259" key="8">
    <source>
        <dbReference type="PROSITE" id="PS51864"/>
    </source>
</evidence>
<keyword evidence="10" id="KW-1185">Reference proteome</keyword>
<evidence type="ECO:0000256" key="1">
    <source>
        <dbReference type="ARBA" id="ARBA00022670"/>
    </source>
</evidence>
<feature type="binding site" evidence="6">
    <location>
        <position position="38"/>
    </location>
    <ligand>
        <name>Zn(2+)</name>
        <dbReference type="ChEBI" id="CHEBI:29105"/>
        <note>catalytic</note>
    </ligand>
</feature>
<protein>
    <recommendedName>
        <fullName evidence="7">Metalloendopeptidase</fullName>
        <ecNumber evidence="7">3.4.24.-</ecNumber>
    </recommendedName>
</protein>
<evidence type="ECO:0000256" key="4">
    <source>
        <dbReference type="ARBA" id="ARBA00022833"/>
    </source>
</evidence>
<keyword evidence="5 6" id="KW-0482">Metalloprotease</keyword>